<keyword evidence="1" id="KW-1133">Transmembrane helix</keyword>
<evidence type="ECO:0000313" key="4">
    <source>
        <dbReference type="Proteomes" id="UP000054549"/>
    </source>
</evidence>
<evidence type="ECO:0000259" key="2">
    <source>
        <dbReference type="Pfam" id="PF25147"/>
    </source>
</evidence>
<name>A0A0C2X1V2_AMAMK</name>
<organism evidence="3 4">
    <name type="scientific">Amanita muscaria (strain Koide BX008)</name>
    <dbReference type="NCBI Taxonomy" id="946122"/>
    <lineage>
        <taxon>Eukaryota</taxon>
        <taxon>Fungi</taxon>
        <taxon>Dikarya</taxon>
        <taxon>Basidiomycota</taxon>
        <taxon>Agaricomycotina</taxon>
        <taxon>Agaricomycetes</taxon>
        <taxon>Agaricomycetidae</taxon>
        <taxon>Agaricales</taxon>
        <taxon>Pluteineae</taxon>
        <taxon>Amanitaceae</taxon>
        <taxon>Amanita</taxon>
    </lineage>
</organism>
<dbReference type="InterPro" id="IPR056790">
    <property type="entry name" value="Ribophorin_II_C"/>
</dbReference>
<keyword evidence="1" id="KW-0812">Transmembrane</keyword>
<dbReference type="Proteomes" id="UP000054549">
    <property type="component" value="Unassembled WGS sequence"/>
</dbReference>
<reference evidence="3 4" key="1">
    <citation type="submission" date="2014-04" db="EMBL/GenBank/DDBJ databases">
        <title>Evolutionary Origins and Diversification of the Mycorrhizal Mutualists.</title>
        <authorList>
            <consortium name="DOE Joint Genome Institute"/>
            <consortium name="Mycorrhizal Genomics Consortium"/>
            <person name="Kohler A."/>
            <person name="Kuo A."/>
            <person name="Nagy L.G."/>
            <person name="Floudas D."/>
            <person name="Copeland A."/>
            <person name="Barry K.W."/>
            <person name="Cichocki N."/>
            <person name="Veneault-Fourrey C."/>
            <person name="LaButti K."/>
            <person name="Lindquist E.A."/>
            <person name="Lipzen A."/>
            <person name="Lundell T."/>
            <person name="Morin E."/>
            <person name="Murat C."/>
            <person name="Riley R."/>
            <person name="Ohm R."/>
            <person name="Sun H."/>
            <person name="Tunlid A."/>
            <person name="Henrissat B."/>
            <person name="Grigoriev I.V."/>
            <person name="Hibbett D.S."/>
            <person name="Martin F."/>
        </authorList>
    </citation>
    <scope>NUCLEOTIDE SEQUENCE [LARGE SCALE GENOMIC DNA]</scope>
    <source>
        <strain evidence="3 4">Koide BX008</strain>
    </source>
</reference>
<dbReference type="HOGENOM" id="CLU_1578107_0_0_1"/>
<accession>A0A0C2X1V2</accession>
<feature type="domain" description="Ribophorin II C-terminal" evidence="2">
    <location>
        <begin position="107"/>
        <end position="169"/>
    </location>
</feature>
<feature type="transmembrane region" description="Helical" evidence="1">
    <location>
        <begin position="118"/>
        <end position="140"/>
    </location>
</feature>
<dbReference type="InParanoid" id="A0A0C2X1V2"/>
<evidence type="ECO:0000256" key="1">
    <source>
        <dbReference type="SAM" id="Phobius"/>
    </source>
</evidence>
<keyword evidence="1" id="KW-0472">Membrane</keyword>
<proteinExistence type="predicted"/>
<sequence>MAWLSPTWPFRSYFSQLSPKQQSRSTPSNHRKLSPPRVQAHLCSLNRYGETATLPPTTGAPLLVTLLIGTPDYSPLSTDLFEVSITASTRPPRGSLLPSPPEIQHTFRPEQKHPPRPISAFFALAALAPWAVLLSLWSAYAPRPKHLFSPRIFPFVGTLAALEGLLFWY</sequence>
<gene>
    <name evidence="3" type="ORF">M378DRAFT_12346</name>
</gene>
<dbReference type="UniPathway" id="UPA00378"/>
<feature type="transmembrane region" description="Helical" evidence="1">
    <location>
        <begin position="152"/>
        <end position="168"/>
    </location>
</feature>
<dbReference type="Pfam" id="PF25147">
    <property type="entry name" value="Ribophorin_II_C"/>
    <property type="match status" value="1"/>
</dbReference>
<dbReference type="STRING" id="946122.A0A0C2X1V2"/>
<dbReference type="OrthoDB" id="432292at2759"/>
<protein>
    <recommendedName>
        <fullName evidence="2">Ribophorin II C-terminal domain-containing protein</fullName>
    </recommendedName>
</protein>
<evidence type="ECO:0000313" key="3">
    <source>
        <dbReference type="EMBL" id="KIL63126.1"/>
    </source>
</evidence>
<dbReference type="AlphaFoldDB" id="A0A0C2X1V2"/>
<dbReference type="EMBL" id="KN818262">
    <property type="protein sequence ID" value="KIL63126.1"/>
    <property type="molecule type" value="Genomic_DNA"/>
</dbReference>
<keyword evidence="4" id="KW-1185">Reference proteome</keyword>